<organism evidence="2 3">
    <name type="scientific">Gongylonema pulchrum</name>
    <dbReference type="NCBI Taxonomy" id="637853"/>
    <lineage>
        <taxon>Eukaryota</taxon>
        <taxon>Metazoa</taxon>
        <taxon>Ecdysozoa</taxon>
        <taxon>Nematoda</taxon>
        <taxon>Chromadorea</taxon>
        <taxon>Rhabditida</taxon>
        <taxon>Spirurina</taxon>
        <taxon>Spiruromorpha</taxon>
        <taxon>Spiruroidea</taxon>
        <taxon>Gongylonematidae</taxon>
        <taxon>Gongylonema</taxon>
    </lineage>
</organism>
<dbReference type="Proteomes" id="UP000271098">
    <property type="component" value="Unassembled WGS sequence"/>
</dbReference>
<evidence type="ECO:0000256" key="1">
    <source>
        <dbReference type="SAM" id="MobiDB-lite"/>
    </source>
</evidence>
<evidence type="ECO:0000313" key="3">
    <source>
        <dbReference type="Proteomes" id="UP000271098"/>
    </source>
</evidence>
<gene>
    <name evidence="2" type="ORF">GPUH_LOCUS7992</name>
</gene>
<name>A0A3P6RDM4_9BILA</name>
<accession>A0A3P6RDM4</accession>
<reference evidence="2 3" key="1">
    <citation type="submission" date="2018-11" db="EMBL/GenBank/DDBJ databases">
        <authorList>
            <consortium name="Pathogen Informatics"/>
        </authorList>
    </citation>
    <scope>NUCLEOTIDE SEQUENCE [LARGE SCALE GENOMIC DNA]</scope>
</reference>
<evidence type="ECO:0000313" key="2">
    <source>
        <dbReference type="EMBL" id="VDK60386.1"/>
    </source>
</evidence>
<proteinExistence type="predicted"/>
<feature type="compositionally biased region" description="Polar residues" evidence="1">
    <location>
        <begin position="44"/>
        <end position="53"/>
    </location>
</feature>
<dbReference type="EMBL" id="UYRT01022115">
    <property type="protein sequence ID" value="VDK60386.1"/>
    <property type="molecule type" value="Genomic_DNA"/>
</dbReference>
<feature type="compositionally biased region" description="Low complexity" evidence="1">
    <location>
        <begin position="21"/>
        <end position="35"/>
    </location>
</feature>
<protein>
    <submittedName>
        <fullName evidence="2">Uncharacterized protein</fullName>
    </submittedName>
</protein>
<sequence length="59" mass="6391">MEATLSKRKNQCDNADSRSIGSDTAASTTNATNGTLRRPWEKQVNGNGSVTDSPKTHRK</sequence>
<dbReference type="AlphaFoldDB" id="A0A3P6RDM4"/>
<keyword evidence="3" id="KW-1185">Reference proteome</keyword>
<feature type="region of interest" description="Disordered" evidence="1">
    <location>
        <begin position="1"/>
        <end position="59"/>
    </location>
</feature>